<keyword evidence="4" id="KW-0479">Metal-binding</keyword>
<dbReference type="GO" id="GO:0005829">
    <property type="term" value="C:cytosol"/>
    <property type="evidence" value="ECO:0007669"/>
    <property type="project" value="TreeGrafter"/>
</dbReference>
<protein>
    <recommendedName>
        <fullName evidence="3">adenosine deaminase</fullName>
        <ecNumber evidence="3">3.5.4.4</ecNumber>
    </recommendedName>
</protein>
<dbReference type="InterPro" id="IPR006330">
    <property type="entry name" value="Ado/ade_deaminase"/>
</dbReference>
<comment type="similarity">
    <text evidence="2">Belongs to the metallo-dependent hydrolases superfamily. Adenosine and AMP deaminases family.</text>
</comment>
<dbReference type="EMBL" id="QOUI01000008">
    <property type="protein sequence ID" value="RCK69018.1"/>
    <property type="molecule type" value="Genomic_DNA"/>
</dbReference>
<dbReference type="FunFam" id="3.20.20.140:FF:000020">
    <property type="entry name" value="Adenosine deaminase"/>
    <property type="match status" value="1"/>
</dbReference>
<evidence type="ECO:0000256" key="2">
    <source>
        <dbReference type="ARBA" id="ARBA00006676"/>
    </source>
</evidence>
<dbReference type="InterPro" id="IPR001365">
    <property type="entry name" value="A_deaminase_dom"/>
</dbReference>
<evidence type="ECO:0000256" key="5">
    <source>
        <dbReference type="ARBA" id="ARBA00022801"/>
    </source>
</evidence>
<evidence type="ECO:0000313" key="10">
    <source>
        <dbReference type="Proteomes" id="UP000252770"/>
    </source>
</evidence>
<gene>
    <name evidence="9" type="ORF">DT076_13415</name>
</gene>
<dbReference type="InterPro" id="IPR032466">
    <property type="entry name" value="Metal_Hydrolase"/>
</dbReference>
<evidence type="ECO:0000259" key="8">
    <source>
        <dbReference type="Pfam" id="PF00962"/>
    </source>
</evidence>
<dbReference type="Gene3D" id="3.20.20.140">
    <property type="entry name" value="Metal-dependent hydrolases"/>
    <property type="match status" value="1"/>
</dbReference>
<evidence type="ECO:0000256" key="1">
    <source>
        <dbReference type="ARBA" id="ARBA00001947"/>
    </source>
</evidence>
<sequence>MTPPTPEQIRALPKVALHDHLDGGLRPATVLELAAEVGHPLPAGDADALADWFFEAADSGSLVRYLQTFHHTIAVMQTPSALRRVAREWVLDQAADGVVYAEARWAPEQHGQQGLTPAHAVEAVRDGLAEGVAEAAAQGRTIVARQIVTGMRHADRSAEIARLAVEYRDDSVAGYDIAGAEDGFPPSRHLEAFELLKSANARVTVHAGEAAGPESVWEAVHLAGAHRLGHGVRVLEDVDADGGLGTLAVLVRDLQLPLEVCPSSNLQTGIAASIAEHPVGRLVDLGFAVTISCDNRLMSRTTLSRELALCVEAFGWDLDRLRRLQLTALEASFLPKPERDRLREDVLLPGLEG</sequence>
<evidence type="ECO:0000256" key="3">
    <source>
        <dbReference type="ARBA" id="ARBA00012784"/>
    </source>
</evidence>
<dbReference type="GO" id="GO:0006154">
    <property type="term" value="P:adenosine catabolic process"/>
    <property type="evidence" value="ECO:0007669"/>
    <property type="project" value="TreeGrafter"/>
</dbReference>
<dbReference type="EC" id="3.5.4.4" evidence="3"/>
<reference evidence="9 10" key="1">
    <citation type="submission" date="2018-07" db="EMBL/GenBank/DDBJ databases">
        <title>Desertimonas flava gen. nov. sp. nov.</title>
        <authorList>
            <person name="Liu S."/>
        </authorList>
    </citation>
    <scope>NUCLEOTIDE SEQUENCE [LARGE SCALE GENOMIC DNA]</scope>
    <source>
        <strain evidence="9 10">16Sb5-5</strain>
    </source>
</reference>
<feature type="domain" description="Adenosine deaminase" evidence="8">
    <location>
        <begin position="13"/>
        <end position="346"/>
    </location>
</feature>
<accession>A0A367YT83</accession>
<comment type="cofactor">
    <cofactor evidence="1">
        <name>Zn(2+)</name>
        <dbReference type="ChEBI" id="CHEBI:29105"/>
    </cofactor>
</comment>
<evidence type="ECO:0000256" key="6">
    <source>
        <dbReference type="ARBA" id="ARBA00022833"/>
    </source>
</evidence>
<dbReference type="NCBIfam" id="NF006847">
    <property type="entry name" value="PRK09358.1-2"/>
    <property type="match status" value="1"/>
</dbReference>
<name>A0A367YT83_9ACTN</name>
<dbReference type="PANTHER" id="PTHR11409:SF43">
    <property type="entry name" value="ADENOSINE DEAMINASE"/>
    <property type="match status" value="1"/>
</dbReference>
<dbReference type="GO" id="GO:0043103">
    <property type="term" value="P:hypoxanthine salvage"/>
    <property type="evidence" value="ECO:0007669"/>
    <property type="project" value="TreeGrafter"/>
</dbReference>
<dbReference type="GO" id="GO:0046872">
    <property type="term" value="F:metal ion binding"/>
    <property type="evidence" value="ECO:0007669"/>
    <property type="project" value="UniProtKB-KW"/>
</dbReference>
<dbReference type="NCBIfam" id="TIGR01430">
    <property type="entry name" value="aden_deam"/>
    <property type="match status" value="1"/>
</dbReference>
<evidence type="ECO:0000256" key="7">
    <source>
        <dbReference type="ARBA" id="ARBA00023080"/>
    </source>
</evidence>
<dbReference type="GO" id="GO:0046103">
    <property type="term" value="P:inosine biosynthetic process"/>
    <property type="evidence" value="ECO:0007669"/>
    <property type="project" value="TreeGrafter"/>
</dbReference>
<dbReference type="Pfam" id="PF00962">
    <property type="entry name" value="A_deaminase"/>
    <property type="match status" value="1"/>
</dbReference>
<dbReference type="GO" id="GO:0004000">
    <property type="term" value="F:adenosine deaminase activity"/>
    <property type="evidence" value="ECO:0007669"/>
    <property type="project" value="TreeGrafter"/>
</dbReference>
<keyword evidence="10" id="KW-1185">Reference proteome</keyword>
<proteinExistence type="inferred from homology"/>
<dbReference type="SUPFAM" id="SSF51556">
    <property type="entry name" value="Metallo-dependent hydrolases"/>
    <property type="match status" value="1"/>
</dbReference>
<organism evidence="9 10">
    <name type="scientific">Desertihabitans brevis</name>
    <dbReference type="NCBI Taxonomy" id="2268447"/>
    <lineage>
        <taxon>Bacteria</taxon>
        <taxon>Bacillati</taxon>
        <taxon>Actinomycetota</taxon>
        <taxon>Actinomycetes</taxon>
        <taxon>Propionibacteriales</taxon>
        <taxon>Propionibacteriaceae</taxon>
        <taxon>Desertihabitans</taxon>
    </lineage>
</organism>
<dbReference type="PANTHER" id="PTHR11409">
    <property type="entry name" value="ADENOSINE DEAMINASE"/>
    <property type="match status" value="1"/>
</dbReference>
<dbReference type="Proteomes" id="UP000252770">
    <property type="component" value="Unassembled WGS sequence"/>
</dbReference>
<comment type="caution">
    <text evidence="9">The sequence shown here is derived from an EMBL/GenBank/DDBJ whole genome shotgun (WGS) entry which is preliminary data.</text>
</comment>
<keyword evidence="7" id="KW-0546">Nucleotide metabolism</keyword>
<keyword evidence="5 9" id="KW-0378">Hydrolase</keyword>
<dbReference type="AlphaFoldDB" id="A0A367YT83"/>
<evidence type="ECO:0000313" key="9">
    <source>
        <dbReference type="EMBL" id="RCK69018.1"/>
    </source>
</evidence>
<dbReference type="GO" id="GO:0009117">
    <property type="term" value="P:nucleotide metabolic process"/>
    <property type="evidence" value="ECO:0007669"/>
    <property type="project" value="UniProtKB-KW"/>
</dbReference>
<evidence type="ECO:0000256" key="4">
    <source>
        <dbReference type="ARBA" id="ARBA00022723"/>
    </source>
</evidence>
<keyword evidence="6" id="KW-0862">Zinc</keyword>